<dbReference type="InterPro" id="IPR020846">
    <property type="entry name" value="MFS_dom"/>
</dbReference>
<comment type="caution">
    <text evidence="9">The sequence shown here is derived from an EMBL/GenBank/DDBJ whole genome shotgun (WGS) entry which is preliminary data.</text>
</comment>
<dbReference type="GO" id="GO:0022857">
    <property type="term" value="F:transmembrane transporter activity"/>
    <property type="evidence" value="ECO:0007669"/>
    <property type="project" value="InterPro"/>
</dbReference>
<dbReference type="Proteomes" id="UP000321577">
    <property type="component" value="Unassembled WGS sequence"/>
</dbReference>
<feature type="transmembrane region" description="Helical" evidence="7">
    <location>
        <begin position="239"/>
        <end position="255"/>
    </location>
</feature>
<gene>
    <name evidence="9" type="ORF">BGE01nite_54370</name>
</gene>
<evidence type="ECO:0000256" key="5">
    <source>
        <dbReference type="ARBA" id="ARBA00022989"/>
    </source>
</evidence>
<comment type="similarity">
    <text evidence="2">Belongs to the major facilitator superfamily.</text>
</comment>
<protein>
    <submittedName>
        <fullName evidence="9">MFS transporter</fullName>
    </submittedName>
</protein>
<dbReference type="AlphaFoldDB" id="A0A512MHE1"/>
<dbReference type="InterPro" id="IPR036259">
    <property type="entry name" value="MFS_trans_sf"/>
</dbReference>
<feature type="transmembrane region" description="Helical" evidence="7">
    <location>
        <begin position="41"/>
        <end position="63"/>
    </location>
</feature>
<organism evidence="9 10">
    <name type="scientific">Brevifollis gellanilyticus</name>
    <dbReference type="NCBI Taxonomy" id="748831"/>
    <lineage>
        <taxon>Bacteria</taxon>
        <taxon>Pseudomonadati</taxon>
        <taxon>Verrucomicrobiota</taxon>
        <taxon>Verrucomicrobiia</taxon>
        <taxon>Verrucomicrobiales</taxon>
        <taxon>Verrucomicrobiaceae</taxon>
    </lineage>
</organism>
<evidence type="ECO:0000313" key="9">
    <source>
        <dbReference type="EMBL" id="GEP46146.1"/>
    </source>
</evidence>
<dbReference type="SUPFAM" id="SSF103473">
    <property type="entry name" value="MFS general substrate transporter"/>
    <property type="match status" value="1"/>
</dbReference>
<proteinExistence type="inferred from homology"/>
<evidence type="ECO:0000313" key="10">
    <source>
        <dbReference type="Proteomes" id="UP000321577"/>
    </source>
</evidence>
<keyword evidence="3" id="KW-0813">Transport</keyword>
<keyword evidence="5 7" id="KW-1133">Transmembrane helix</keyword>
<dbReference type="PANTHER" id="PTHR23514">
    <property type="entry name" value="BYPASS OF STOP CODON PROTEIN 6"/>
    <property type="match status" value="1"/>
</dbReference>
<feature type="domain" description="Major facilitator superfamily (MFS) profile" evidence="8">
    <location>
        <begin position="9"/>
        <end position="460"/>
    </location>
</feature>
<feature type="transmembrane region" description="Helical" evidence="7">
    <location>
        <begin position="385"/>
        <end position="404"/>
    </location>
</feature>
<accession>A0A512MHE1</accession>
<feature type="transmembrane region" description="Helical" evidence="7">
    <location>
        <begin position="75"/>
        <end position="96"/>
    </location>
</feature>
<evidence type="ECO:0000256" key="1">
    <source>
        <dbReference type="ARBA" id="ARBA00004127"/>
    </source>
</evidence>
<feature type="transmembrane region" description="Helical" evidence="7">
    <location>
        <begin position="262"/>
        <end position="280"/>
    </location>
</feature>
<dbReference type="Pfam" id="PF07690">
    <property type="entry name" value="MFS_1"/>
    <property type="match status" value="1"/>
</dbReference>
<evidence type="ECO:0000259" key="8">
    <source>
        <dbReference type="PROSITE" id="PS50850"/>
    </source>
</evidence>
<name>A0A512MHE1_9BACT</name>
<reference evidence="9 10" key="1">
    <citation type="submission" date="2019-07" db="EMBL/GenBank/DDBJ databases">
        <title>Whole genome shotgun sequence of Brevifollis gellanilyticus NBRC 108608.</title>
        <authorList>
            <person name="Hosoyama A."/>
            <person name="Uohara A."/>
            <person name="Ohji S."/>
            <person name="Ichikawa N."/>
        </authorList>
    </citation>
    <scope>NUCLEOTIDE SEQUENCE [LARGE SCALE GENOMIC DNA]</scope>
    <source>
        <strain evidence="9 10">NBRC 108608</strain>
    </source>
</reference>
<feature type="transmembrane region" description="Helical" evidence="7">
    <location>
        <begin position="170"/>
        <end position="187"/>
    </location>
</feature>
<feature type="transmembrane region" description="Helical" evidence="7">
    <location>
        <begin position="102"/>
        <end position="125"/>
    </location>
</feature>
<comment type="subcellular location">
    <subcellularLocation>
        <location evidence="1">Endomembrane system</location>
        <topology evidence="1">Multi-pass membrane protein</topology>
    </subcellularLocation>
</comment>
<feature type="transmembrane region" description="Helical" evidence="7">
    <location>
        <begin position="208"/>
        <end position="227"/>
    </location>
</feature>
<keyword evidence="10" id="KW-1185">Reference proteome</keyword>
<dbReference type="GO" id="GO:0012505">
    <property type="term" value="C:endomembrane system"/>
    <property type="evidence" value="ECO:0007669"/>
    <property type="project" value="UniProtKB-SubCell"/>
</dbReference>
<feature type="transmembrane region" description="Helical" evidence="7">
    <location>
        <begin position="351"/>
        <end position="373"/>
    </location>
</feature>
<dbReference type="PANTHER" id="PTHR23514:SF3">
    <property type="entry name" value="BYPASS OF STOP CODON PROTEIN 6"/>
    <property type="match status" value="1"/>
</dbReference>
<dbReference type="PROSITE" id="PS50850">
    <property type="entry name" value="MFS"/>
    <property type="match status" value="1"/>
</dbReference>
<dbReference type="GO" id="GO:0016020">
    <property type="term" value="C:membrane"/>
    <property type="evidence" value="ECO:0007669"/>
    <property type="project" value="TreeGrafter"/>
</dbReference>
<evidence type="ECO:0000256" key="7">
    <source>
        <dbReference type="SAM" id="Phobius"/>
    </source>
</evidence>
<dbReference type="InterPro" id="IPR011701">
    <property type="entry name" value="MFS"/>
</dbReference>
<sequence length="519" mass="55430">MSENNRMRLLWAGFMAILAAGVGFAIRGGIFDNWGKEYGFTAAQLGAIGGAGFSGFCFGIIIGGVIVDKIGYGKLVALALLCHVLSAFVTFGASTPANAYNFLFWGMFIFAYANGTLEAVANPLVATLFPENRTHYLNILHASWPAGMVLGSVAGWVLDDKMQLGWKVQLALYLVPTALYAIMFLGQKFPKSEAAEKGASFVSMLKPVGILGALVACYLLSLFFGDIFKAFSPEQAKNIGYAVGGVLLIVVALMTKFSLGSFILFVLFVTHALVGAVELGTDGWIQNITGNLFTSEQGKYLFIWTSAIMFGLRFCAHWIEKTLKLSPIGLLLVCAAIACVGLNLASGMQTFSMALVALGIYAVGKTFFWPTMLAVVGDRYPQSGAVAMSIMGGIGMLSAGLIGGPGLGYGKDRFAGEELKKADAALYSEYKAEKPSTFLNLASTEAYGLDGTKLAAAKEAKEKTPQQKTVVEADQKGDRATLKADSFIPMTMAAIYLLLLLYFKAIGGYKVVRIDEQAS</sequence>
<dbReference type="EMBL" id="BKAG01000073">
    <property type="protein sequence ID" value="GEP46146.1"/>
    <property type="molecule type" value="Genomic_DNA"/>
</dbReference>
<dbReference type="Gene3D" id="1.20.1250.20">
    <property type="entry name" value="MFS general substrate transporter like domains"/>
    <property type="match status" value="1"/>
</dbReference>
<evidence type="ECO:0000256" key="4">
    <source>
        <dbReference type="ARBA" id="ARBA00022692"/>
    </source>
</evidence>
<keyword evidence="6 7" id="KW-0472">Membrane</keyword>
<dbReference type="InterPro" id="IPR051788">
    <property type="entry name" value="MFS_Transporter"/>
</dbReference>
<evidence type="ECO:0000256" key="3">
    <source>
        <dbReference type="ARBA" id="ARBA00022448"/>
    </source>
</evidence>
<evidence type="ECO:0000256" key="2">
    <source>
        <dbReference type="ARBA" id="ARBA00008335"/>
    </source>
</evidence>
<feature type="transmembrane region" description="Helical" evidence="7">
    <location>
        <begin position="137"/>
        <end position="158"/>
    </location>
</feature>
<feature type="transmembrane region" description="Helical" evidence="7">
    <location>
        <begin position="328"/>
        <end position="345"/>
    </location>
</feature>
<feature type="transmembrane region" description="Helical" evidence="7">
    <location>
        <begin position="300"/>
        <end position="316"/>
    </location>
</feature>
<keyword evidence="4 7" id="KW-0812">Transmembrane</keyword>
<evidence type="ECO:0000256" key="6">
    <source>
        <dbReference type="ARBA" id="ARBA00023136"/>
    </source>
</evidence>
<feature type="transmembrane region" description="Helical" evidence="7">
    <location>
        <begin position="486"/>
        <end position="503"/>
    </location>
</feature>